<keyword evidence="1" id="KW-0732">Signal</keyword>
<evidence type="ECO:0000313" key="3">
    <source>
        <dbReference type="Proteomes" id="UP000053268"/>
    </source>
</evidence>
<proteinExistence type="predicted"/>
<feature type="signal peptide" evidence="1">
    <location>
        <begin position="1"/>
        <end position="16"/>
    </location>
</feature>
<dbReference type="STRING" id="66420.A0A194Q7G6"/>
<evidence type="ECO:0000313" key="2">
    <source>
        <dbReference type="EMBL" id="KPJ01482.1"/>
    </source>
</evidence>
<gene>
    <name evidence="2" type="ORF">RR46_08519</name>
</gene>
<protein>
    <submittedName>
        <fullName evidence="2">Uncharacterized protein</fullName>
    </submittedName>
</protein>
<reference evidence="2 3" key="1">
    <citation type="journal article" date="2015" name="Nat. Commun.">
        <title>Outbred genome sequencing and CRISPR/Cas9 gene editing in butterflies.</title>
        <authorList>
            <person name="Li X."/>
            <person name="Fan D."/>
            <person name="Zhang W."/>
            <person name="Liu G."/>
            <person name="Zhang L."/>
            <person name="Zhao L."/>
            <person name="Fang X."/>
            <person name="Chen L."/>
            <person name="Dong Y."/>
            <person name="Chen Y."/>
            <person name="Ding Y."/>
            <person name="Zhao R."/>
            <person name="Feng M."/>
            <person name="Zhu Y."/>
            <person name="Feng Y."/>
            <person name="Jiang X."/>
            <person name="Zhu D."/>
            <person name="Xiang H."/>
            <person name="Feng X."/>
            <person name="Li S."/>
            <person name="Wang J."/>
            <person name="Zhang G."/>
            <person name="Kronforst M.R."/>
            <person name="Wang W."/>
        </authorList>
    </citation>
    <scope>NUCLEOTIDE SEQUENCE [LARGE SCALE GENOMIC DNA]</scope>
    <source>
        <strain evidence="2">Ya'a_city_454_Px</strain>
        <tissue evidence="2">Whole body</tissue>
    </source>
</reference>
<evidence type="ECO:0000256" key="1">
    <source>
        <dbReference type="SAM" id="SignalP"/>
    </source>
</evidence>
<organism evidence="2 3">
    <name type="scientific">Papilio xuthus</name>
    <name type="common">Asian swallowtail butterfly</name>
    <dbReference type="NCBI Taxonomy" id="66420"/>
    <lineage>
        <taxon>Eukaryota</taxon>
        <taxon>Metazoa</taxon>
        <taxon>Ecdysozoa</taxon>
        <taxon>Arthropoda</taxon>
        <taxon>Hexapoda</taxon>
        <taxon>Insecta</taxon>
        <taxon>Pterygota</taxon>
        <taxon>Neoptera</taxon>
        <taxon>Endopterygota</taxon>
        <taxon>Lepidoptera</taxon>
        <taxon>Glossata</taxon>
        <taxon>Ditrysia</taxon>
        <taxon>Papilionoidea</taxon>
        <taxon>Papilionidae</taxon>
        <taxon>Papilioninae</taxon>
        <taxon>Papilio</taxon>
    </lineage>
</organism>
<accession>A0A194Q7G6</accession>
<dbReference type="EMBL" id="KQ459324">
    <property type="protein sequence ID" value="KPJ01482.1"/>
    <property type="molecule type" value="Genomic_DNA"/>
</dbReference>
<keyword evidence="3" id="KW-1185">Reference proteome</keyword>
<feature type="chain" id="PRO_5008264120" evidence="1">
    <location>
        <begin position="17"/>
        <end position="592"/>
    </location>
</feature>
<dbReference type="AlphaFoldDB" id="A0A194Q7G6"/>
<dbReference type="Proteomes" id="UP000053268">
    <property type="component" value="Unassembled WGS sequence"/>
</dbReference>
<name>A0A194Q7G6_PAPXU</name>
<sequence>MKFAFALLGIASLATGLQYDGYRVKFGWSDALADKEYFFSLPRVVSDAEAKGWRRTERPPGPLPELRMYCSTGKNVCPLYDTAGFIAGLQVAIPVEGYEYPPFWVPEKKFVKWVAKASHGEPEKEYWTATQFYVSEESLKAGAGPTIENGATLQDGGVWVAGPDNRLMRIPSTEGELNTTSWKKQNCIPNMGIHYHYNMTPDLKCEDLFPWFATTTDTDLAVVGFQVIGRIPKQNPDWFEKVPKDSAPITIPLAPQCLYDNVDKYGVISLHIYFIDKPWTIKCNGRARFNIFVPARPVKYHDHTEDRRQVEAIPRAWESGLRVRFDVGLGIGSDFFIPIARTVDEVVSEGWTQTVRPPGRLPSLVMYCAPDRMMCALYDQEGVIAGLQIAIAQDDISGSTLDWKTQGFVEWTATTADGETLKFWAIQQYFVSQDTLDLPKEERIKITKSKELLREGAVWVTGFNNQLMRISAKADEIEGSGFTRQSCIPWMGRHYYYNMTENASCASDQLYPWFPIGHSGETIATGLIMHGKLALNQRTKKNWFENPGKLAVMAIIPHGPQCLYNLADSPGIVSMHIYYVDAPWFIGCLENK</sequence>